<accession>A0AAN9VYM6</accession>
<comment type="caution">
    <text evidence="2">The sequence shown here is derived from an EMBL/GenBank/DDBJ whole genome shotgun (WGS) entry which is preliminary data.</text>
</comment>
<dbReference type="AlphaFoldDB" id="A0AAN9VYM6"/>
<evidence type="ECO:0000313" key="3">
    <source>
        <dbReference type="Proteomes" id="UP001378592"/>
    </source>
</evidence>
<evidence type="ECO:0000256" key="1">
    <source>
        <dbReference type="SAM" id="MobiDB-lite"/>
    </source>
</evidence>
<dbReference type="EMBL" id="JAZDUA010000020">
    <property type="protein sequence ID" value="KAK7872813.1"/>
    <property type="molecule type" value="Genomic_DNA"/>
</dbReference>
<feature type="region of interest" description="Disordered" evidence="1">
    <location>
        <begin position="1"/>
        <end position="50"/>
    </location>
</feature>
<protein>
    <submittedName>
        <fullName evidence="2">Uncharacterized protein</fullName>
    </submittedName>
</protein>
<reference evidence="2 3" key="1">
    <citation type="submission" date="2024-03" db="EMBL/GenBank/DDBJ databases">
        <title>The genome assembly and annotation of the cricket Gryllus longicercus Weissman &amp; Gray.</title>
        <authorList>
            <person name="Szrajer S."/>
            <person name="Gray D."/>
            <person name="Ylla G."/>
        </authorList>
    </citation>
    <scope>NUCLEOTIDE SEQUENCE [LARGE SCALE GENOMIC DNA]</scope>
    <source>
        <strain evidence="2">DAG 2021-001</strain>
        <tissue evidence="2">Whole body minus gut</tissue>
    </source>
</reference>
<sequence length="115" mass="12829">MLGGVAGRHMSTRRRGSSPLVRLGGDPAAPEGWPPASPHSPASPRYRRRRAVTTSDFKSCALVQTRVKLGDIIIRFQDIPCLMLYPTLAERQEVVYYIPSFASTQPHVIQRSREV</sequence>
<evidence type="ECO:0000313" key="2">
    <source>
        <dbReference type="EMBL" id="KAK7872813.1"/>
    </source>
</evidence>
<organism evidence="2 3">
    <name type="scientific">Gryllus longicercus</name>
    <dbReference type="NCBI Taxonomy" id="2509291"/>
    <lineage>
        <taxon>Eukaryota</taxon>
        <taxon>Metazoa</taxon>
        <taxon>Ecdysozoa</taxon>
        <taxon>Arthropoda</taxon>
        <taxon>Hexapoda</taxon>
        <taxon>Insecta</taxon>
        <taxon>Pterygota</taxon>
        <taxon>Neoptera</taxon>
        <taxon>Polyneoptera</taxon>
        <taxon>Orthoptera</taxon>
        <taxon>Ensifera</taxon>
        <taxon>Gryllidea</taxon>
        <taxon>Grylloidea</taxon>
        <taxon>Gryllidae</taxon>
        <taxon>Gryllinae</taxon>
        <taxon>Gryllus</taxon>
    </lineage>
</organism>
<proteinExistence type="predicted"/>
<dbReference type="Proteomes" id="UP001378592">
    <property type="component" value="Unassembled WGS sequence"/>
</dbReference>
<gene>
    <name evidence="2" type="ORF">R5R35_011931</name>
</gene>
<name>A0AAN9VYM6_9ORTH</name>
<keyword evidence="3" id="KW-1185">Reference proteome</keyword>